<dbReference type="Proteomes" id="UP001244341">
    <property type="component" value="Chromosome 9b"/>
</dbReference>
<evidence type="ECO:0000313" key="1">
    <source>
        <dbReference type="EMBL" id="WIA18077.1"/>
    </source>
</evidence>
<accession>A0ABY8UCH9</accession>
<keyword evidence="2" id="KW-1185">Reference proteome</keyword>
<name>A0ABY8UCH9_TETOB</name>
<dbReference type="PANTHER" id="PTHR36776:SF1">
    <property type="entry name" value="EXPRESSED PROTEIN"/>
    <property type="match status" value="1"/>
</dbReference>
<gene>
    <name evidence="1" type="ORF">OEZ85_009558</name>
</gene>
<organism evidence="1 2">
    <name type="scientific">Tetradesmus obliquus</name>
    <name type="common">Green alga</name>
    <name type="synonym">Acutodesmus obliquus</name>
    <dbReference type="NCBI Taxonomy" id="3088"/>
    <lineage>
        <taxon>Eukaryota</taxon>
        <taxon>Viridiplantae</taxon>
        <taxon>Chlorophyta</taxon>
        <taxon>core chlorophytes</taxon>
        <taxon>Chlorophyceae</taxon>
        <taxon>CS clade</taxon>
        <taxon>Sphaeropleales</taxon>
        <taxon>Scenedesmaceae</taxon>
        <taxon>Tetradesmus</taxon>
    </lineage>
</organism>
<protein>
    <submittedName>
        <fullName evidence="1">Uncharacterized protein</fullName>
    </submittedName>
</protein>
<evidence type="ECO:0000313" key="2">
    <source>
        <dbReference type="Proteomes" id="UP001244341"/>
    </source>
</evidence>
<sequence>MLTLRAAAAARDDVQPVPDLAIPPSDIECDRKWIAGMIATWLDDEWTPLEVHQQLGAAAGAAYVKCRQEGIDDMSSLVLGLSSELLAFNYRETFVNAFEVGNKVVEMLMMREGVDVCCTSDEDAARIERYASSQQQQQ</sequence>
<dbReference type="EMBL" id="CP126216">
    <property type="protein sequence ID" value="WIA18077.1"/>
    <property type="molecule type" value="Genomic_DNA"/>
</dbReference>
<reference evidence="1 2" key="1">
    <citation type="submission" date="2023-05" db="EMBL/GenBank/DDBJ databases">
        <title>A 100% complete, gapless, phased diploid assembly of the Scenedesmus obliquus UTEX 3031 genome.</title>
        <authorList>
            <person name="Biondi T.C."/>
            <person name="Hanschen E.R."/>
            <person name="Kwon T."/>
            <person name="Eng W."/>
            <person name="Kruse C.P.S."/>
            <person name="Koehler S.I."/>
            <person name="Kunde Y."/>
            <person name="Gleasner C.D."/>
            <person name="You Mak K.T."/>
            <person name="Polle J."/>
            <person name="Hovde B.T."/>
            <person name="Starkenburg S.R."/>
        </authorList>
    </citation>
    <scope>NUCLEOTIDE SEQUENCE [LARGE SCALE GENOMIC DNA]</scope>
    <source>
        <strain evidence="1 2">DOE0152z</strain>
    </source>
</reference>
<proteinExistence type="predicted"/>
<dbReference type="PANTHER" id="PTHR36776">
    <property type="entry name" value="EXPRESSED PROTEIN"/>
    <property type="match status" value="1"/>
</dbReference>